<protein>
    <submittedName>
        <fullName evidence="1">Uncharacterized protein</fullName>
    </submittedName>
</protein>
<proteinExistence type="predicted"/>
<dbReference type="OrthoDB" id="9993980at2"/>
<gene>
    <name evidence="1" type="ORF">C4K68_07595</name>
</gene>
<comment type="caution">
    <text evidence="1">The sequence shown here is derived from an EMBL/GenBank/DDBJ whole genome shotgun (WGS) entry which is preliminary data.</text>
</comment>
<evidence type="ECO:0000313" key="1">
    <source>
        <dbReference type="EMBL" id="PPC77992.1"/>
    </source>
</evidence>
<accession>A0A2S5KTM5</accession>
<sequence length="169" mass="19411">MSASKADEGIYLYHIQTGRQAYIAADYFRAMTHYTQAHHAAERLFFDKDYTSSALEVPDAYVEATRTLAHLFGLTQDEQGQEDYLLQVHDGLIDAIIDYGRPSDFRQRCLSLLPLTLELLLAQWDSPRLLIKQAELRQQVYNLQRYFGDGTNQKEDLALMTPQGHNRIA</sequence>
<dbReference type="Proteomes" id="UP000238196">
    <property type="component" value="Unassembled WGS sequence"/>
</dbReference>
<organism evidence="1 2">
    <name type="scientific">Proteobacteria bacterium 228</name>
    <dbReference type="NCBI Taxonomy" id="2083153"/>
    <lineage>
        <taxon>Bacteria</taxon>
        <taxon>Pseudomonadati</taxon>
        <taxon>Pseudomonadota</taxon>
    </lineage>
</organism>
<reference evidence="1 2" key="1">
    <citation type="submission" date="2018-02" db="EMBL/GenBank/DDBJ databases">
        <title>novel marine gammaproteobacteria from coastal saline agro ecosystem.</title>
        <authorList>
            <person name="Krishnan R."/>
            <person name="Ramesh Kumar N."/>
        </authorList>
    </citation>
    <scope>NUCLEOTIDE SEQUENCE [LARGE SCALE GENOMIC DNA]</scope>
    <source>
        <strain evidence="1 2">228</strain>
    </source>
</reference>
<dbReference type="AlphaFoldDB" id="A0A2S5KTM5"/>
<dbReference type="EMBL" id="PRLP01000022">
    <property type="protein sequence ID" value="PPC77992.1"/>
    <property type="molecule type" value="Genomic_DNA"/>
</dbReference>
<name>A0A2S5KTM5_9PROT</name>
<evidence type="ECO:0000313" key="2">
    <source>
        <dbReference type="Proteomes" id="UP000238196"/>
    </source>
</evidence>